<feature type="region of interest" description="Disordered" evidence="1">
    <location>
        <begin position="41"/>
        <end position="103"/>
    </location>
</feature>
<evidence type="ECO:0000313" key="2">
    <source>
        <dbReference type="Proteomes" id="UP000887563"/>
    </source>
</evidence>
<keyword evidence="2" id="KW-1185">Reference proteome</keyword>
<dbReference type="WBParaSite" id="Minc3s01260g22210">
    <property type="protein sequence ID" value="Minc3s01260g22210"/>
    <property type="gene ID" value="Minc3s01260g22210"/>
</dbReference>
<dbReference type="AlphaFoldDB" id="A0A914M445"/>
<name>A0A914M445_MELIC</name>
<organism evidence="2 3">
    <name type="scientific">Meloidogyne incognita</name>
    <name type="common">Southern root-knot nematode worm</name>
    <name type="synonym">Oxyuris incognita</name>
    <dbReference type="NCBI Taxonomy" id="6306"/>
    <lineage>
        <taxon>Eukaryota</taxon>
        <taxon>Metazoa</taxon>
        <taxon>Ecdysozoa</taxon>
        <taxon>Nematoda</taxon>
        <taxon>Chromadorea</taxon>
        <taxon>Rhabditida</taxon>
        <taxon>Tylenchina</taxon>
        <taxon>Tylenchomorpha</taxon>
        <taxon>Tylenchoidea</taxon>
        <taxon>Meloidogynidae</taxon>
        <taxon>Meloidogyninae</taxon>
        <taxon>Meloidogyne</taxon>
        <taxon>Meloidogyne incognita group</taxon>
    </lineage>
</organism>
<evidence type="ECO:0000313" key="3">
    <source>
        <dbReference type="WBParaSite" id="Minc3s01260g22210"/>
    </source>
</evidence>
<protein>
    <submittedName>
        <fullName evidence="3">Uncharacterized protein</fullName>
    </submittedName>
</protein>
<feature type="compositionally biased region" description="Basic residues" evidence="1">
    <location>
        <begin position="41"/>
        <end position="56"/>
    </location>
</feature>
<reference evidence="3" key="1">
    <citation type="submission" date="2022-11" db="UniProtKB">
        <authorList>
            <consortium name="WormBaseParasite"/>
        </authorList>
    </citation>
    <scope>IDENTIFICATION</scope>
</reference>
<proteinExistence type="predicted"/>
<accession>A0A914M445</accession>
<dbReference type="Proteomes" id="UP000887563">
    <property type="component" value="Unplaced"/>
</dbReference>
<sequence length="331" mass="37737">MNSNSKEVETINLDDDIQNNGSQVSLTAKEMGIFREFISKQQKKKVASECRRRKSISKASSADKAAPLRKTKTPEKKLIKRSSESLLNDTEAKEMTDKEKQEDDDLHQACIFSDLHYNFNGDSSEDSEDDIPRGLNEAFIKRMRSEGTLQKSFAGPEAWINRAQLLKNPRGGIFLYQCELCRERQKKREYYLFNTGISGLSLLTIELCAEDLDKNISLGMHYSGYFGHSIKEQQSGKNINSMTDLVNEGFEFSRGACITNSKEKKLLNLGKFCWILHQCLQCSELTKKLANNLFVKKNGSIYELSFLVCSQCTTANIEQQQKTYGFYNKKN</sequence>
<feature type="compositionally biased region" description="Basic and acidic residues" evidence="1">
    <location>
        <begin position="72"/>
        <end position="83"/>
    </location>
</feature>
<feature type="compositionally biased region" description="Basic and acidic residues" evidence="1">
    <location>
        <begin position="90"/>
        <end position="101"/>
    </location>
</feature>
<feature type="region of interest" description="Disordered" evidence="1">
    <location>
        <begin position="1"/>
        <end position="20"/>
    </location>
</feature>
<evidence type="ECO:0000256" key="1">
    <source>
        <dbReference type="SAM" id="MobiDB-lite"/>
    </source>
</evidence>